<dbReference type="Pfam" id="PF00722">
    <property type="entry name" value="Glyco_hydro_16"/>
    <property type="match status" value="1"/>
</dbReference>
<comment type="similarity">
    <text evidence="1">Belongs to the glycosyl hydrolase 16 family.</text>
</comment>
<dbReference type="InterPro" id="IPR050546">
    <property type="entry name" value="Glycosyl_Hydrlase_16"/>
</dbReference>
<dbReference type="PROSITE" id="PS51762">
    <property type="entry name" value="GH16_2"/>
    <property type="match status" value="1"/>
</dbReference>
<feature type="signal peptide" evidence="2">
    <location>
        <begin position="1"/>
        <end position="28"/>
    </location>
</feature>
<gene>
    <name evidence="4" type="ORF">A33Q_4595</name>
</gene>
<dbReference type="Proteomes" id="UP000006073">
    <property type="component" value="Unassembled WGS sequence"/>
</dbReference>
<dbReference type="PANTHER" id="PTHR10963:SF55">
    <property type="entry name" value="GLYCOSIDE HYDROLASE FAMILY 16 PROTEIN"/>
    <property type="match status" value="1"/>
</dbReference>
<dbReference type="InterPro" id="IPR013320">
    <property type="entry name" value="ConA-like_dom_sf"/>
</dbReference>
<dbReference type="AlphaFoldDB" id="S2CWJ3"/>
<feature type="domain" description="GH16" evidence="3">
    <location>
        <begin position="34"/>
        <end position="273"/>
    </location>
</feature>
<dbReference type="eggNOG" id="COG2273">
    <property type="taxonomic scope" value="Bacteria"/>
</dbReference>
<evidence type="ECO:0000256" key="1">
    <source>
        <dbReference type="ARBA" id="ARBA00006865"/>
    </source>
</evidence>
<evidence type="ECO:0000313" key="5">
    <source>
        <dbReference type="Proteomes" id="UP000006073"/>
    </source>
</evidence>
<evidence type="ECO:0000313" key="4">
    <source>
        <dbReference type="EMBL" id="EOZ91527.1"/>
    </source>
</evidence>
<reference evidence="4 5" key="1">
    <citation type="journal article" date="2013" name="Genome Announc.">
        <title>Draft Genome Sequence of Indibacter alkaliphilus Strain LW1T, Isolated from Lonar Lake, a Haloalkaline Lake in the Buldana District of Maharashtra, India.</title>
        <authorList>
            <person name="Singh A."/>
            <person name="Kumar Jangir P."/>
            <person name="Sharma R."/>
            <person name="Singh A."/>
            <person name="Kumar Pinnaka A."/>
            <person name="Shivaji S."/>
        </authorList>
    </citation>
    <scope>NUCLEOTIDE SEQUENCE [LARGE SCALE GENOMIC DNA]</scope>
    <source>
        <strain evidence="5">CCUG 57479 / KCTC 22604 / LW1</strain>
    </source>
</reference>
<accession>S2CWJ3</accession>
<dbReference type="OrthoDB" id="9776255at2"/>
<dbReference type="PANTHER" id="PTHR10963">
    <property type="entry name" value="GLYCOSYL HYDROLASE-RELATED"/>
    <property type="match status" value="1"/>
</dbReference>
<dbReference type="InterPro" id="IPR000757">
    <property type="entry name" value="Beta-glucanase-like"/>
</dbReference>
<dbReference type="EC" id="3.2.1.73" evidence="4"/>
<organism evidence="4 5">
    <name type="scientific">Indibacter alkaliphilus (strain CCUG 57479 / KCTC 22604 / LW1)</name>
    <dbReference type="NCBI Taxonomy" id="1189612"/>
    <lineage>
        <taxon>Bacteria</taxon>
        <taxon>Pseudomonadati</taxon>
        <taxon>Bacteroidota</taxon>
        <taxon>Cytophagia</taxon>
        <taxon>Cytophagales</taxon>
        <taxon>Cyclobacteriaceae</taxon>
    </lineage>
</organism>
<protein>
    <submittedName>
        <fullName evidence="4">Beta-glucanase</fullName>
        <ecNumber evidence="4">3.2.1.73</ecNumber>
    </submittedName>
</protein>
<dbReference type="RefSeq" id="WP_009035336.1">
    <property type="nucleotide sequence ID" value="NZ_ALWO02000054.1"/>
</dbReference>
<dbReference type="EMBL" id="ALWO02000054">
    <property type="protein sequence ID" value="EOZ91527.1"/>
    <property type="molecule type" value="Genomic_DNA"/>
</dbReference>
<sequence length="273" mass="31909">MKLSLHLKYKHQGAGLMLLLLLVFRVQAQHADLTDWKLIWEDQFEKEGQPDKEKWSFSGRSTPDWACYCTDSKETAFVQDGRLILRSGLNTQAGDSVKYQTGCLHTKKHFSFQYGKVEVKAMLSEGKGSWPAIWMMPRDAVYGGWPASGEIDIMEHLNYDSIFYQTIHSTHVDQKDEKDNPPYYHTEKFLIGEFNIFGLEWYPDRLEFFLNGKKTFTYPRVESEGKDQWPFDQPFYLILNQALGGNWVGEIHDEDLPVEMQVDWVKVYQNESR</sequence>
<dbReference type="Gene3D" id="2.60.120.200">
    <property type="match status" value="1"/>
</dbReference>
<dbReference type="GO" id="GO:0042972">
    <property type="term" value="F:licheninase activity"/>
    <property type="evidence" value="ECO:0007669"/>
    <property type="project" value="UniProtKB-EC"/>
</dbReference>
<dbReference type="SUPFAM" id="SSF49899">
    <property type="entry name" value="Concanavalin A-like lectins/glucanases"/>
    <property type="match status" value="1"/>
</dbReference>
<keyword evidence="5" id="KW-1185">Reference proteome</keyword>
<dbReference type="STRING" id="1189612.A33Q_4595"/>
<feature type="chain" id="PRO_5004495916" evidence="2">
    <location>
        <begin position="29"/>
        <end position="273"/>
    </location>
</feature>
<keyword evidence="2" id="KW-0732">Signal</keyword>
<name>S2CWJ3_INDAL</name>
<proteinExistence type="inferred from homology"/>
<keyword evidence="4" id="KW-0378">Hydrolase</keyword>
<evidence type="ECO:0000256" key="2">
    <source>
        <dbReference type="SAM" id="SignalP"/>
    </source>
</evidence>
<keyword evidence="4" id="KW-0326">Glycosidase</keyword>
<dbReference type="GO" id="GO:0005975">
    <property type="term" value="P:carbohydrate metabolic process"/>
    <property type="evidence" value="ECO:0007669"/>
    <property type="project" value="InterPro"/>
</dbReference>
<evidence type="ECO:0000259" key="3">
    <source>
        <dbReference type="PROSITE" id="PS51762"/>
    </source>
</evidence>
<comment type="caution">
    <text evidence="4">The sequence shown here is derived from an EMBL/GenBank/DDBJ whole genome shotgun (WGS) entry which is preliminary data.</text>
</comment>
<dbReference type="CDD" id="cd08023">
    <property type="entry name" value="GH16_laminarinase_like"/>
    <property type="match status" value="1"/>
</dbReference>